<evidence type="ECO:0000313" key="3">
    <source>
        <dbReference type="Proteomes" id="UP000050761"/>
    </source>
</evidence>
<evidence type="ECO:0000313" key="4">
    <source>
        <dbReference type="WBParaSite" id="HPBE_0001024501-mRNA-1"/>
    </source>
</evidence>
<feature type="compositionally biased region" description="Polar residues" evidence="1">
    <location>
        <begin position="13"/>
        <end position="23"/>
    </location>
</feature>
<dbReference type="EMBL" id="UZAH01026700">
    <property type="protein sequence ID" value="VDO84304.1"/>
    <property type="molecule type" value="Genomic_DNA"/>
</dbReference>
<accession>A0A3P7ZJU6</accession>
<name>A0A183FR26_HELPZ</name>
<dbReference type="Proteomes" id="UP000050761">
    <property type="component" value="Unassembled WGS sequence"/>
</dbReference>
<organism evidence="3 4">
    <name type="scientific">Heligmosomoides polygyrus</name>
    <name type="common">Parasitic roundworm</name>
    <dbReference type="NCBI Taxonomy" id="6339"/>
    <lineage>
        <taxon>Eukaryota</taxon>
        <taxon>Metazoa</taxon>
        <taxon>Ecdysozoa</taxon>
        <taxon>Nematoda</taxon>
        <taxon>Chromadorea</taxon>
        <taxon>Rhabditida</taxon>
        <taxon>Rhabditina</taxon>
        <taxon>Rhabditomorpha</taxon>
        <taxon>Strongyloidea</taxon>
        <taxon>Heligmosomidae</taxon>
        <taxon>Heligmosomoides</taxon>
    </lineage>
</organism>
<dbReference type="AlphaFoldDB" id="A0A183FR26"/>
<feature type="region of interest" description="Disordered" evidence="1">
    <location>
        <begin position="1"/>
        <end position="25"/>
    </location>
</feature>
<accession>A0A183FR26</accession>
<evidence type="ECO:0000256" key="1">
    <source>
        <dbReference type="SAM" id="MobiDB-lite"/>
    </source>
</evidence>
<reference evidence="4" key="2">
    <citation type="submission" date="2019-09" db="UniProtKB">
        <authorList>
            <consortium name="WormBaseParasite"/>
        </authorList>
    </citation>
    <scope>IDENTIFICATION</scope>
</reference>
<feature type="compositionally biased region" description="Basic and acidic residues" evidence="1">
    <location>
        <begin position="1"/>
        <end position="12"/>
    </location>
</feature>
<sequence length="213" mass="22845">MGATKFDVHKNDYNSNVGDTSSGPRHLINDVGDMCSQPGRAFRDIVDTSSKSGQAFRDTGHTFPELGGLSNDVGDMCSQPGRAFRDIVDTHLINDAGDMSSQAGRPLLDVVDTWCESGIPGVTSAPVEVVDDTCSELGRRLRDIGDTSSDPSQHDVGYASTKAGSANGDGDAERNNQSYHKQKYTADNSQHGSHRLNDEVDKTFDSTLYGSIV</sequence>
<feature type="compositionally biased region" description="Polar residues" evidence="1">
    <location>
        <begin position="175"/>
        <end position="191"/>
    </location>
</feature>
<keyword evidence="3" id="KW-1185">Reference proteome</keyword>
<gene>
    <name evidence="2" type="ORF">HPBE_LOCUS10246</name>
</gene>
<dbReference type="WBParaSite" id="HPBE_0001024501-mRNA-1">
    <property type="protein sequence ID" value="HPBE_0001024501-mRNA-1"/>
    <property type="gene ID" value="HPBE_0001024501"/>
</dbReference>
<feature type="region of interest" description="Disordered" evidence="1">
    <location>
        <begin position="142"/>
        <end position="201"/>
    </location>
</feature>
<protein>
    <submittedName>
        <fullName evidence="4">Type IV secretion protein Rhs</fullName>
    </submittedName>
</protein>
<evidence type="ECO:0000313" key="2">
    <source>
        <dbReference type="EMBL" id="VDO84304.1"/>
    </source>
</evidence>
<reference evidence="2 3" key="1">
    <citation type="submission" date="2018-11" db="EMBL/GenBank/DDBJ databases">
        <authorList>
            <consortium name="Pathogen Informatics"/>
        </authorList>
    </citation>
    <scope>NUCLEOTIDE SEQUENCE [LARGE SCALE GENOMIC DNA]</scope>
</reference>
<proteinExistence type="predicted"/>